<dbReference type="EC" id="2.3.1.35" evidence="6"/>
<comment type="similarity">
    <text evidence="1 6">Belongs to the ArgJ family.</text>
</comment>
<feature type="binding site" evidence="6">
    <location>
        <position position="179"/>
    </location>
    <ligand>
        <name>substrate</name>
    </ligand>
</feature>
<feature type="site" description="Involved in the stabilization of negative charge on the oxyanion by the formation of the oxyanion hole" evidence="6">
    <location>
        <position position="110"/>
    </location>
</feature>
<organism evidence="7 8">
    <name type="scientific">Nocardioides kribbensis</name>
    <dbReference type="NCBI Taxonomy" id="305517"/>
    <lineage>
        <taxon>Bacteria</taxon>
        <taxon>Bacillati</taxon>
        <taxon>Actinomycetota</taxon>
        <taxon>Actinomycetes</taxon>
        <taxon>Propionibacteriales</taxon>
        <taxon>Nocardioidaceae</taxon>
        <taxon>Nocardioides</taxon>
    </lineage>
</organism>
<keyword evidence="4 6" id="KW-0068">Autocatalytic cleavage</keyword>
<protein>
    <recommendedName>
        <fullName evidence="6">Arginine biosynthesis bifunctional protein ArgJ</fullName>
    </recommendedName>
    <domain>
        <recommendedName>
            <fullName evidence="6">Glutamate N-acetyltransferase</fullName>
            <ecNumber evidence="6">2.3.1.35</ecNumber>
        </recommendedName>
        <alternativeName>
            <fullName evidence="6">Ornithine acetyltransferase</fullName>
            <shortName evidence="6">OATase</shortName>
        </alternativeName>
        <alternativeName>
            <fullName evidence="6">Ornithine transacetylase</fullName>
        </alternativeName>
    </domain>
    <domain>
        <recommendedName>
            <fullName evidence="6">Amino-acid acetyltransferase</fullName>
            <ecNumber evidence="6">2.3.1.1</ecNumber>
        </recommendedName>
        <alternativeName>
            <fullName evidence="6">N-acetylglutamate synthase</fullName>
            <shortName evidence="6">AGSase</shortName>
        </alternativeName>
    </domain>
    <component>
        <recommendedName>
            <fullName evidence="6">Arginine biosynthesis bifunctional protein ArgJ alpha chain</fullName>
        </recommendedName>
    </component>
    <component>
        <recommendedName>
            <fullName evidence="6">Arginine biosynthesis bifunctional protein ArgJ beta chain</fullName>
        </recommendedName>
    </component>
</protein>
<dbReference type="EMBL" id="JBEGDP010000046">
    <property type="protein sequence ID" value="MEQ7849545.1"/>
    <property type="molecule type" value="Genomic_DNA"/>
</dbReference>
<dbReference type="InterPro" id="IPR042195">
    <property type="entry name" value="ArgJ_beta_C"/>
</dbReference>
<dbReference type="PANTHER" id="PTHR23100:SF0">
    <property type="entry name" value="ARGININE BIOSYNTHESIS BIFUNCTIONAL PROTEIN ARGJ, MITOCHONDRIAL"/>
    <property type="match status" value="1"/>
</dbReference>
<dbReference type="RefSeq" id="WP_349805769.1">
    <property type="nucleotide sequence ID" value="NZ_JBEGDP010000046.1"/>
</dbReference>
<sequence>MSVTTPAGFVAAGVEAGLKASGGKDVALVVNQGPSHDSATVFTANRCKANPVLWSQEVVKDGTVRAVVLNSGGANCYTGPEGFQTTHAVAERVADHLGIGALDVVVCSTGLIGLTNDREQVLAGVDAAHAALSPDGGDQAAHAIMTTDSVSKQVVVEGAGWSVGGMAKGAGMLAPQLATMLVVLTTDAVVPAADLDTALRAATRVSFDRLDSDGCMSTNDTVTVMASGASGITPSVDDFTDALTQACTDLAMQLLKDAEGADHEIAITTLNAASEEDAVEVGRSVARSNLFKAAIFGNDPNWGRVLASIGTTRAAFDPADLDVAMNGVWVCQRSTPHADPETVDLTGREVSVTIDLKAGSERATVWTNDLTHAYVHENSAYSS</sequence>
<keyword evidence="6" id="KW-0055">Arginine biosynthesis</keyword>
<keyword evidence="6" id="KW-0511">Multifunctional enzyme</keyword>
<evidence type="ECO:0000256" key="6">
    <source>
        <dbReference type="HAMAP-Rule" id="MF_01106"/>
    </source>
</evidence>
<keyword evidence="6" id="KW-0028">Amino-acid biosynthesis</keyword>
<feature type="binding site" evidence="6">
    <location>
        <position position="146"/>
    </location>
    <ligand>
        <name>substrate</name>
    </ligand>
</feature>
<feature type="binding site" evidence="6">
    <location>
        <position position="383"/>
    </location>
    <ligand>
        <name>substrate</name>
    </ligand>
</feature>
<feature type="chain" id="PRO_5044899949" description="Arginine biosynthesis bifunctional protein ArgJ beta chain" evidence="6">
    <location>
        <begin position="179"/>
        <end position="383"/>
    </location>
</feature>
<comment type="catalytic activity">
    <reaction evidence="6">
        <text>L-glutamate + acetyl-CoA = N-acetyl-L-glutamate + CoA + H(+)</text>
        <dbReference type="Rhea" id="RHEA:24292"/>
        <dbReference type="ChEBI" id="CHEBI:15378"/>
        <dbReference type="ChEBI" id="CHEBI:29985"/>
        <dbReference type="ChEBI" id="CHEBI:44337"/>
        <dbReference type="ChEBI" id="CHEBI:57287"/>
        <dbReference type="ChEBI" id="CHEBI:57288"/>
        <dbReference type="EC" id="2.3.1.1"/>
    </reaction>
</comment>
<feature type="binding site" evidence="6">
    <location>
        <position position="378"/>
    </location>
    <ligand>
        <name>substrate</name>
    </ligand>
</feature>
<dbReference type="Pfam" id="PF01960">
    <property type="entry name" value="ArgJ"/>
    <property type="match status" value="1"/>
</dbReference>
<evidence type="ECO:0000256" key="4">
    <source>
        <dbReference type="ARBA" id="ARBA00022813"/>
    </source>
</evidence>
<comment type="caution">
    <text evidence="7">The sequence shown here is derived from an EMBL/GenBank/DDBJ whole genome shotgun (WGS) entry which is preliminary data.</text>
</comment>
<keyword evidence="6" id="KW-0963">Cytoplasm</keyword>
<dbReference type="Proteomes" id="UP001482520">
    <property type="component" value="Unassembled WGS sequence"/>
</dbReference>
<evidence type="ECO:0000256" key="1">
    <source>
        <dbReference type="ARBA" id="ARBA00006774"/>
    </source>
</evidence>
<dbReference type="EC" id="2.3.1.1" evidence="6"/>
<dbReference type="PANTHER" id="PTHR23100">
    <property type="entry name" value="ARGININE BIOSYNTHESIS BIFUNCTIONAL PROTEIN ARGJ"/>
    <property type="match status" value="1"/>
</dbReference>
<dbReference type="InterPro" id="IPR002813">
    <property type="entry name" value="Arg_biosynth_ArgJ"/>
</dbReference>
<comment type="catalytic activity">
    <reaction evidence="6">
        <text>N(2)-acetyl-L-ornithine + L-glutamate = N-acetyl-L-glutamate + L-ornithine</text>
        <dbReference type="Rhea" id="RHEA:15349"/>
        <dbReference type="ChEBI" id="CHEBI:29985"/>
        <dbReference type="ChEBI" id="CHEBI:44337"/>
        <dbReference type="ChEBI" id="CHEBI:46911"/>
        <dbReference type="ChEBI" id="CHEBI:57805"/>
        <dbReference type="EC" id="2.3.1.35"/>
    </reaction>
</comment>
<keyword evidence="5 6" id="KW-0012">Acyltransferase</keyword>
<evidence type="ECO:0000256" key="5">
    <source>
        <dbReference type="ARBA" id="ARBA00023315"/>
    </source>
</evidence>
<dbReference type="Gene3D" id="3.60.70.12">
    <property type="entry name" value="L-amino peptidase D-ALA esterase/amidase"/>
    <property type="match status" value="1"/>
</dbReference>
<feature type="binding site" evidence="6">
    <location>
        <position position="168"/>
    </location>
    <ligand>
        <name>substrate</name>
    </ligand>
</feature>
<feature type="binding site" evidence="6">
    <location>
        <position position="259"/>
    </location>
    <ligand>
        <name>substrate</name>
    </ligand>
</feature>
<feature type="chain" id="PRO_5044899950" description="Arginine biosynthesis bifunctional protein ArgJ alpha chain" evidence="6">
    <location>
        <begin position="1"/>
        <end position="178"/>
    </location>
</feature>
<comment type="function">
    <text evidence="6">Catalyzes two activities which are involved in the cyclic version of arginine biosynthesis: the synthesis of N-acetylglutamate from glutamate and acetyl-CoA as the acetyl donor, and of ornithine by transacetylation between N(2)-acetylornithine and glutamate.</text>
</comment>
<feature type="active site" description="Nucleophile" evidence="6">
    <location>
        <position position="179"/>
    </location>
</feature>
<comment type="pathway">
    <text evidence="6">Amino-acid biosynthesis; L-arginine biosynthesis; N(2)-acetyl-L-ornithine from L-glutamate: step 1/4.</text>
</comment>
<gene>
    <name evidence="6 7" type="primary">argJ</name>
    <name evidence="7" type="ORF">V6R90_19890</name>
</gene>
<dbReference type="CDD" id="cd02152">
    <property type="entry name" value="OAT"/>
    <property type="match status" value="1"/>
</dbReference>
<proteinExistence type="inferred from homology"/>
<accession>A0ABV1P454</accession>
<dbReference type="InterPro" id="IPR016117">
    <property type="entry name" value="ArgJ-like_dom_sf"/>
</dbReference>
<name>A0ABV1P454_9ACTN</name>
<evidence type="ECO:0000313" key="7">
    <source>
        <dbReference type="EMBL" id="MEQ7849545.1"/>
    </source>
</evidence>
<dbReference type="GO" id="GO:0004358">
    <property type="term" value="F:L-glutamate N-acetyltransferase activity, acting on acetyl-L-ornithine as donor"/>
    <property type="evidence" value="ECO:0007669"/>
    <property type="project" value="UniProtKB-EC"/>
</dbReference>
<comment type="pathway">
    <text evidence="6">Amino-acid biosynthesis; L-arginine biosynthesis; L-ornithine and N-acetyl-L-glutamate from L-glutamate and N(2)-acetyl-L-ornithine (cyclic): step 1/1.</text>
</comment>
<dbReference type="NCBIfam" id="TIGR00120">
    <property type="entry name" value="ArgJ"/>
    <property type="match status" value="1"/>
</dbReference>
<keyword evidence="8" id="KW-1185">Reference proteome</keyword>
<dbReference type="NCBIfam" id="NF003802">
    <property type="entry name" value="PRK05388.1"/>
    <property type="match status" value="1"/>
</dbReference>
<comment type="subunit">
    <text evidence="2 6">Heterotetramer of two alpha and two beta chains.</text>
</comment>
<evidence type="ECO:0000313" key="8">
    <source>
        <dbReference type="Proteomes" id="UP001482520"/>
    </source>
</evidence>
<reference evidence="7 8" key="1">
    <citation type="submission" date="2024-02" db="EMBL/GenBank/DDBJ databases">
        <title>Full genome sequence of Nocardioides kribbensis.</title>
        <authorList>
            <person name="Poletto B.L."/>
            <person name="Silva G."/>
            <person name="Galante D."/>
            <person name="Campos K.R."/>
            <person name="Santos M.B.N."/>
            <person name="Sacchi C.T."/>
        </authorList>
    </citation>
    <scope>NUCLEOTIDE SEQUENCE [LARGE SCALE GENOMIC DNA]</scope>
    <source>
        <strain evidence="7 8">O4R</strain>
    </source>
</reference>
<dbReference type="SUPFAM" id="SSF56266">
    <property type="entry name" value="DmpA/ArgJ-like"/>
    <property type="match status" value="1"/>
</dbReference>
<dbReference type="Gene3D" id="3.10.20.340">
    <property type="entry name" value="ArgJ beta chain, C-terminal domain"/>
    <property type="match status" value="1"/>
</dbReference>
<keyword evidence="3 6" id="KW-0808">Transferase</keyword>
<evidence type="ECO:0000256" key="2">
    <source>
        <dbReference type="ARBA" id="ARBA00011475"/>
    </source>
</evidence>
<dbReference type="HAMAP" id="MF_01106">
    <property type="entry name" value="ArgJ"/>
    <property type="match status" value="1"/>
</dbReference>
<feature type="site" description="Involved in the stabilization of negative charge on the oxyanion by the formation of the oxyanion hole" evidence="6">
    <location>
        <position position="109"/>
    </location>
</feature>
<comment type="subcellular location">
    <subcellularLocation>
        <location evidence="6">Cytoplasm</location>
    </subcellularLocation>
</comment>
<feature type="site" description="Cleavage; by autolysis" evidence="6">
    <location>
        <begin position="178"/>
        <end position="179"/>
    </location>
</feature>
<evidence type="ECO:0000256" key="3">
    <source>
        <dbReference type="ARBA" id="ARBA00022679"/>
    </source>
</evidence>